<dbReference type="GO" id="GO:0005375">
    <property type="term" value="F:copper ion transmembrane transporter activity"/>
    <property type="evidence" value="ECO:0007669"/>
    <property type="project" value="InterPro"/>
</dbReference>
<comment type="subcellular location">
    <subcellularLocation>
        <location evidence="1">Membrane</location>
    </subcellularLocation>
</comment>
<sequence>MEGMGRDHGMPGMGSMPPSSMHGMRRKMMMHMTFYWGKEGEILFDGWSGPDHLVHLEDWGSLLVMLGVMSFNGGVFLAAVAGQGLGFLIFGSRIFNKRDAVEGSNLLPMSC</sequence>
<feature type="transmembrane region" description="Helical" evidence="7">
    <location>
        <begin position="62"/>
        <end position="90"/>
    </location>
</feature>
<keyword evidence="3 7" id="KW-0812">Transmembrane</keyword>
<organism evidence="8 9">
    <name type="scientific">Morella rubra</name>
    <name type="common">Chinese bayberry</name>
    <dbReference type="NCBI Taxonomy" id="262757"/>
    <lineage>
        <taxon>Eukaryota</taxon>
        <taxon>Viridiplantae</taxon>
        <taxon>Streptophyta</taxon>
        <taxon>Embryophyta</taxon>
        <taxon>Tracheophyta</taxon>
        <taxon>Spermatophyta</taxon>
        <taxon>Magnoliopsida</taxon>
        <taxon>eudicotyledons</taxon>
        <taxon>Gunneridae</taxon>
        <taxon>Pentapetalae</taxon>
        <taxon>rosids</taxon>
        <taxon>fabids</taxon>
        <taxon>Fagales</taxon>
        <taxon>Myricaceae</taxon>
        <taxon>Morella</taxon>
    </lineage>
</organism>
<dbReference type="InterPro" id="IPR007274">
    <property type="entry name" value="Cop_transporter"/>
</dbReference>
<dbReference type="EMBL" id="RXIC02000019">
    <property type="protein sequence ID" value="KAB1225936.1"/>
    <property type="molecule type" value="Genomic_DNA"/>
</dbReference>
<keyword evidence="4" id="KW-0186">Copper</keyword>
<protein>
    <submittedName>
        <fullName evidence="8">Copper transporter 3</fullName>
    </submittedName>
</protein>
<keyword evidence="6 7" id="KW-0472">Membrane</keyword>
<reference evidence="8 9" key="1">
    <citation type="journal article" date="2019" name="Plant Biotechnol. J.">
        <title>The red bayberry genome and genetic basis of sex determination.</title>
        <authorList>
            <person name="Jia H.M."/>
            <person name="Jia H.J."/>
            <person name="Cai Q.L."/>
            <person name="Wang Y."/>
            <person name="Zhao H.B."/>
            <person name="Yang W.F."/>
            <person name="Wang G.Y."/>
            <person name="Li Y.H."/>
            <person name="Zhan D.L."/>
            <person name="Shen Y.T."/>
            <person name="Niu Q.F."/>
            <person name="Chang L."/>
            <person name="Qiu J."/>
            <person name="Zhao L."/>
            <person name="Xie H.B."/>
            <person name="Fu W.Y."/>
            <person name="Jin J."/>
            <person name="Li X.W."/>
            <person name="Jiao Y."/>
            <person name="Zhou C.C."/>
            <person name="Tu T."/>
            <person name="Chai C.Y."/>
            <person name="Gao J.L."/>
            <person name="Fan L.J."/>
            <person name="van de Weg E."/>
            <person name="Wang J.Y."/>
            <person name="Gao Z.S."/>
        </authorList>
    </citation>
    <scope>NUCLEOTIDE SEQUENCE [LARGE SCALE GENOMIC DNA]</scope>
    <source>
        <tissue evidence="8">Leaves</tissue>
    </source>
</reference>
<evidence type="ECO:0000313" key="8">
    <source>
        <dbReference type="EMBL" id="KAB1225936.1"/>
    </source>
</evidence>
<comment type="caution">
    <text evidence="8">The sequence shown here is derived from an EMBL/GenBank/DDBJ whole genome shotgun (WGS) entry which is preliminary data.</text>
</comment>
<dbReference type="OrthoDB" id="73901at2759"/>
<accession>A0A6A1WN22</accession>
<keyword evidence="4" id="KW-0406">Ion transport</keyword>
<evidence type="ECO:0000256" key="3">
    <source>
        <dbReference type="ARBA" id="ARBA00022692"/>
    </source>
</evidence>
<evidence type="ECO:0000256" key="4">
    <source>
        <dbReference type="ARBA" id="ARBA00022796"/>
    </source>
</evidence>
<proteinExistence type="inferred from homology"/>
<dbReference type="PANTHER" id="PTHR12483">
    <property type="entry name" value="SOLUTE CARRIER FAMILY 31 COPPER TRANSPORTERS"/>
    <property type="match status" value="1"/>
</dbReference>
<dbReference type="Proteomes" id="UP000516437">
    <property type="component" value="Chromosome 1"/>
</dbReference>
<dbReference type="GO" id="GO:0005886">
    <property type="term" value="C:plasma membrane"/>
    <property type="evidence" value="ECO:0007669"/>
    <property type="project" value="TreeGrafter"/>
</dbReference>
<dbReference type="AlphaFoldDB" id="A0A6A1WN22"/>
<keyword evidence="4" id="KW-0187">Copper transport</keyword>
<keyword evidence="9" id="KW-1185">Reference proteome</keyword>
<evidence type="ECO:0000256" key="5">
    <source>
        <dbReference type="ARBA" id="ARBA00022989"/>
    </source>
</evidence>
<comment type="similarity">
    <text evidence="2">Belongs to the copper transporter (Ctr) (TC 1.A.56) family. SLC31A subfamily.</text>
</comment>
<evidence type="ECO:0000313" key="9">
    <source>
        <dbReference type="Proteomes" id="UP000516437"/>
    </source>
</evidence>
<name>A0A6A1WN22_9ROSI</name>
<evidence type="ECO:0000256" key="2">
    <source>
        <dbReference type="ARBA" id="ARBA00006921"/>
    </source>
</evidence>
<evidence type="ECO:0000256" key="7">
    <source>
        <dbReference type="SAM" id="Phobius"/>
    </source>
</evidence>
<keyword evidence="5 7" id="KW-1133">Transmembrane helix</keyword>
<gene>
    <name evidence="8" type="ORF">CJ030_MR1G007551</name>
</gene>
<evidence type="ECO:0000256" key="6">
    <source>
        <dbReference type="ARBA" id="ARBA00023136"/>
    </source>
</evidence>
<evidence type="ECO:0000256" key="1">
    <source>
        <dbReference type="ARBA" id="ARBA00004370"/>
    </source>
</evidence>
<keyword evidence="4" id="KW-0813">Transport</keyword>
<dbReference type="PANTHER" id="PTHR12483:SF24">
    <property type="entry name" value="COPPER TRANSPORTER 2-RELATED"/>
    <property type="match status" value="1"/>
</dbReference>